<dbReference type="EMBL" id="GADI01004936">
    <property type="protein sequence ID" value="JAA68872.1"/>
    <property type="molecule type" value="mRNA"/>
</dbReference>
<evidence type="ECO:0000256" key="1">
    <source>
        <dbReference type="SAM" id="SignalP"/>
    </source>
</evidence>
<name>A0A0K8RCH9_IXORI</name>
<feature type="signal peptide" evidence="1">
    <location>
        <begin position="1"/>
        <end position="27"/>
    </location>
</feature>
<accession>A0A0K8RCH9</accession>
<protein>
    <submittedName>
        <fullName evidence="2">Putative secreted protein</fullName>
    </submittedName>
</protein>
<feature type="chain" id="PRO_5005516865" evidence="1">
    <location>
        <begin position="28"/>
        <end position="108"/>
    </location>
</feature>
<proteinExistence type="evidence at transcript level"/>
<evidence type="ECO:0000313" key="2">
    <source>
        <dbReference type="EMBL" id="JAA68872.1"/>
    </source>
</evidence>
<organism evidence="2">
    <name type="scientific">Ixodes ricinus</name>
    <name type="common">Common tick</name>
    <name type="synonym">Acarus ricinus</name>
    <dbReference type="NCBI Taxonomy" id="34613"/>
    <lineage>
        <taxon>Eukaryota</taxon>
        <taxon>Metazoa</taxon>
        <taxon>Ecdysozoa</taxon>
        <taxon>Arthropoda</taxon>
        <taxon>Chelicerata</taxon>
        <taxon>Arachnida</taxon>
        <taxon>Acari</taxon>
        <taxon>Parasitiformes</taxon>
        <taxon>Ixodida</taxon>
        <taxon>Ixodoidea</taxon>
        <taxon>Ixodidae</taxon>
        <taxon>Ixodinae</taxon>
        <taxon>Ixodes</taxon>
    </lineage>
</organism>
<dbReference type="AlphaFoldDB" id="A0A0K8RCH9"/>
<reference evidence="2" key="1">
    <citation type="submission" date="2012-12" db="EMBL/GenBank/DDBJ databases">
        <title>Identification and characterization of a phenylalanine ammonia-lyase gene family in Isatis indigotica Fort.</title>
        <authorList>
            <person name="Liu Q."/>
            <person name="Chen J."/>
            <person name="Zhou X."/>
            <person name="Di P."/>
            <person name="Xiao Y."/>
            <person name="Xuan H."/>
            <person name="Zhang L."/>
            <person name="Chen W."/>
        </authorList>
    </citation>
    <scope>NUCLEOTIDE SEQUENCE</scope>
    <source>
        <tissue evidence="2">Salivary gland</tissue>
    </source>
</reference>
<sequence>MLARQALFPLSCFVFSFVCFLLQRVNAADGVNMRATDRAALSRVLAADDFITTESFLLNRFQINKEVVLCFYLSAVDGRCWEEQPNSSLQPVWQYCQSLLSYNFQDFQ</sequence>
<keyword evidence="1" id="KW-0732">Signal</keyword>